<dbReference type="InterPro" id="IPR052948">
    <property type="entry name" value="Low_temp-induced_all0457"/>
</dbReference>
<accession>A0ABT3JYT8</accession>
<protein>
    <recommendedName>
        <fullName evidence="4">DUF1269 domain-containing protein</fullName>
    </recommendedName>
</protein>
<dbReference type="RefSeq" id="WP_265128597.1">
    <property type="nucleotide sequence ID" value="NZ_JAPCHY010000012.1"/>
</dbReference>
<comment type="caution">
    <text evidence="2">The sequence shown here is derived from an EMBL/GenBank/DDBJ whole genome shotgun (WGS) entry which is preliminary data.</text>
</comment>
<organism evidence="2 3">
    <name type="scientific">Xanthomonas chitinilytica</name>
    <dbReference type="NCBI Taxonomy" id="2989819"/>
    <lineage>
        <taxon>Bacteria</taxon>
        <taxon>Pseudomonadati</taxon>
        <taxon>Pseudomonadota</taxon>
        <taxon>Gammaproteobacteria</taxon>
        <taxon>Lysobacterales</taxon>
        <taxon>Lysobacteraceae</taxon>
        <taxon>Xanthomonas</taxon>
    </lineage>
</organism>
<gene>
    <name evidence="2" type="ORF">OK345_13995</name>
</gene>
<evidence type="ECO:0000313" key="2">
    <source>
        <dbReference type="EMBL" id="MCW4473611.1"/>
    </source>
</evidence>
<keyword evidence="1" id="KW-1133">Transmembrane helix</keyword>
<keyword evidence="1" id="KW-0812">Transmembrane</keyword>
<evidence type="ECO:0008006" key="4">
    <source>
        <dbReference type="Google" id="ProtNLM"/>
    </source>
</evidence>
<feature type="transmembrane region" description="Helical" evidence="1">
    <location>
        <begin position="86"/>
        <end position="109"/>
    </location>
</feature>
<name>A0ABT3JYT8_9XANT</name>
<dbReference type="EMBL" id="JAPCHY010000012">
    <property type="protein sequence ID" value="MCW4473611.1"/>
    <property type="molecule type" value="Genomic_DNA"/>
</dbReference>
<sequence length="165" mass="16746">MKIRRVYSTADVENAQQALQAARRQGIDNDDLSLIARGDIELQQIPDDRKEARTDMLPAAARGALGGGAAGMLAGLVAIAVPPLGITLAGAGAMAVAGALVGSWSSALVGSSVPDPVRRAFEEQIEAGRILLVVDADGAQLDAAEPAIVATGATPLPYEAPSLPA</sequence>
<evidence type="ECO:0000256" key="1">
    <source>
        <dbReference type="SAM" id="Phobius"/>
    </source>
</evidence>
<keyword evidence="3" id="KW-1185">Reference proteome</keyword>
<keyword evidence="1" id="KW-0472">Membrane</keyword>
<feature type="transmembrane region" description="Helical" evidence="1">
    <location>
        <begin position="59"/>
        <end position="80"/>
    </location>
</feature>
<reference evidence="2 3" key="1">
    <citation type="submission" date="2022-10" db="EMBL/GenBank/DDBJ databases">
        <title>Xanthomonas sp. H13-6.</title>
        <authorList>
            <person name="Liu X."/>
            <person name="Deng Z."/>
            <person name="Jiang Y."/>
            <person name="Yu T."/>
            <person name="Ai J."/>
        </authorList>
    </citation>
    <scope>NUCLEOTIDE SEQUENCE [LARGE SCALE GENOMIC DNA]</scope>
    <source>
        <strain evidence="2 3">H13-6</strain>
    </source>
</reference>
<proteinExistence type="predicted"/>
<dbReference type="PANTHER" id="PTHR36109">
    <property type="entry name" value="MEMBRANE PROTEIN-RELATED"/>
    <property type="match status" value="1"/>
</dbReference>
<dbReference type="PANTHER" id="PTHR36109:SF2">
    <property type="entry name" value="MEMBRANE PROTEIN"/>
    <property type="match status" value="1"/>
</dbReference>
<evidence type="ECO:0000313" key="3">
    <source>
        <dbReference type="Proteomes" id="UP001209922"/>
    </source>
</evidence>
<dbReference type="Proteomes" id="UP001209922">
    <property type="component" value="Unassembled WGS sequence"/>
</dbReference>